<keyword evidence="3" id="KW-1185">Reference proteome</keyword>
<dbReference type="AlphaFoldDB" id="A0A8J2JRT2"/>
<feature type="signal peptide" evidence="1">
    <location>
        <begin position="1"/>
        <end position="25"/>
    </location>
</feature>
<proteinExistence type="predicted"/>
<evidence type="ECO:0000256" key="1">
    <source>
        <dbReference type="SAM" id="SignalP"/>
    </source>
</evidence>
<accession>A0A8J2JRT2</accession>
<name>A0A8J2JRT2_9HEXA</name>
<reference evidence="2" key="1">
    <citation type="submission" date="2021-06" db="EMBL/GenBank/DDBJ databases">
        <authorList>
            <person name="Hodson N. C."/>
            <person name="Mongue J. A."/>
            <person name="Jaron S. K."/>
        </authorList>
    </citation>
    <scope>NUCLEOTIDE SEQUENCE</scope>
</reference>
<dbReference type="Proteomes" id="UP000708208">
    <property type="component" value="Unassembled WGS sequence"/>
</dbReference>
<protein>
    <submittedName>
        <fullName evidence="2">Uncharacterized protein</fullName>
    </submittedName>
</protein>
<comment type="caution">
    <text evidence="2">The sequence shown here is derived from an EMBL/GenBank/DDBJ whole genome shotgun (WGS) entry which is preliminary data.</text>
</comment>
<evidence type="ECO:0000313" key="3">
    <source>
        <dbReference type="Proteomes" id="UP000708208"/>
    </source>
</evidence>
<feature type="chain" id="PRO_5035243066" evidence="1">
    <location>
        <begin position="26"/>
        <end position="340"/>
    </location>
</feature>
<sequence length="340" mass="39262">MWGKFRKTFAPIIFFQILLVKLCSTQETICKFGGNGHFGPKSCCNEIPFLLGHSNNPQAVKDCMVEPAEPTLSFVDSYWEHYACIVNKTLGTESFTGGSYVKMMVQNLPGSVQAEVVNHFEANLKDDPALSTIQRLKLFWRIYFDADFFVCGRASRAKGTFKNSDRKFWEPSFMCAGEAIPAVSMVSAVDFDKFITELNKCENRLRQMINSEKEVARWEASIDDACEFVVDEEIKFEDLMNSTLDFGNLYKIHDTTVIWSKNVKEVMLKGFKERLLEIGFKEEEGFPFRNFEMNVLKIIPLGKYQERQTEMRQFYINSQALTFMLDMLHEVREKKICGVR</sequence>
<organism evidence="2 3">
    <name type="scientific">Allacma fusca</name>
    <dbReference type="NCBI Taxonomy" id="39272"/>
    <lineage>
        <taxon>Eukaryota</taxon>
        <taxon>Metazoa</taxon>
        <taxon>Ecdysozoa</taxon>
        <taxon>Arthropoda</taxon>
        <taxon>Hexapoda</taxon>
        <taxon>Collembola</taxon>
        <taxon>Symphypleona</taxon>
        <taxon>Sminthuridae</taxon>
        <taxon>Allacma</taxon>
    </lineage>
</organism>
<gene>
    <name evidence="2" type="ORF">AFUS01_LOCUS12143</name>
</gene>
<evidence type="ECO:0000313" key="2">
    <source>
        <dbReference type="EMBL" id="CAG7723036.1"/>
    </source>
</evidence>
<keyword evidence="1" id="KW-0732">Signal</keyword>
<dbReference type="EMBL" id="CAJVCH010094910">
    <property type="protein sequence ID" value="CAG7723036.1"/>
    <property type="molecule type" value="Genomic_DNA"/>
</dbReference>